<feature type="transmembrane region" description="Helical" evidence="1">
    <location>
        <begin position="114"/>
        <end position="134"/>
    </location>
</feature>
<reference evidence="3" key="1">
    <citation type="submission" date="2016-11" db="EMBL/GenBank/DDBJ databases">
        <authorList>
            <person name="Varghese N."/>
            <person name="Submissions S."/>
        </authorList>
    </citation>
    <scope>NUCLEOTIDE SEQUENCE [LARGE SCALE GENOMIC DNA]</scope>
    <source>
        <strain evidence="3">DSM 10349</strain>
    </source>
</reference>
<feature type="transmembrane region" description="Helical" evidence="1">
    <location>
        <begin position="330"/>
        <end position="350"/>
    </location>
</feature>
<evidence type="ECO:0008006" key="4">
    <source>
        <dbReference type="Google" id="ProtNLM"/>
    </source>
</evidence>
<dbReference type="Proteomes" id="UP000183997">
    <property type="component" value="Unassembled WGS sequence"/>
</dbReference>
<dbReference type="AlphaFoldDB" id="A0A1M6WC41"/>
<protein>
    <recommendedName>
        <fullName evidence="4">EamA-like transporter family protein</fullName>
    </recommendedName>
</protein>
<keyword evidence="1" id="KW-1133">Transmembrane helix</keyword>
<name>A0A1M6WC41_9FIRM</name>
<feature type="transmembrane region" description="Helical" evidence="1">
    <location>
        <begin position="195"/>
        <end position="220"/>
    </location>
</feature>
<feature type="transmembrane region" description="Helical" evidence="1">
    <location>
        <begin position="169"/>
        <end position="189"/>
    </location>
</feature>
<keyword evidence="1" id="KW-0472">Membrane</keyword>
<feature type="transmembrane region" description="Helical" evidence="1">
    <location>
        <begin position="241"/>
        <end position="265"/>
    </location>
</feature>
<feature type="transmembrane region" description="Helical" evidence="1">
    <location>
        <begin position="140"/>
        <end position="160"/>
    </location>
</feature>
<dbReference type="SUPFAM" id="SSF103481">
    <property type="entry name" value="Multidrug resistance efflux transporter EmrE"/>
    <property type="match status" value="1"/>
</dbReference>
<feature type="transmembrane region" description="Helical" evidence="1">
    <location>
        <begin position="70"/>
        <end position="94"/>
    </location>
</feature>
<dbReference type="OrthoDB" id="5604143at2"/>
<keyword evidence="3" id="KW-1185">Reference proteome</keyword>
<gene>
    <name evidence="2" type="ORF">SAMN02745123_03569</name>
</gene>
<accession>A0A1M6WC41</accession>
<dbReference type="STRING" id="1121421.SAMN02745123_03569"/>
<feature type="transmembrane region" description="Helical" evidence="1">
    <location>
        <begin position="27"/>
        <end position="50"/>
    </location>
</feature>
<dbReference type="InterPro" id="IPR037185">
    <property type="entry name" value="EmrE-like"/>
</dbReference>
<keyword evidence="1" id="KW-0812">Transmembrane</keyword>
<organism evidence="2 3">
    <name type="scientific">Desulforamulus aeronauticus DSM 10349</name>
    <dbReference type="NCBI Taxonomy" id="1121421"/>
    <lineage>
        <taxon>Bacteria</taxon>
        <taxon>Bacillati</taxon>
        <taxon>Bacillota</taxon>
        <taxon>Clostridia</taxon>
        <taxon>Eubacteriales</taxon>
        <taxon>Peptococcaceae</taxon>
        <taxon>Desulforamulus</taxon>
    </lineage>
</organism>
<evidence type="ECO:0000313" key="3">
    <source>
        <dbReference type="Proteomes" id="UP000183997"/>
    </source>
</evidence>
<dbReference type="EMBL" id="FRAR01000029">
    <property type="protein sequence ID" value="SHK91136.1"/>
    <property type="molecule type" value="Genomic_DNA"/>
</dbReference>
<dbReference type="RefSeq" id="WP_072917056.1">
    <property type="nucleotide sequence ID" value="NZ_FRAR01000029.1"/>
</dbReference>
<feature type="transmembrane region" description="Helical" evidence="1">
    <location>
        <begin position="302"/>
        <end position="324"/>
    </location>
</feature>
<evidence type="ECO:0000313" key="2">
    <source>
        <dbReference type="EMBL" id="SHK91136.1"/>
    </source>
</evidence>
<evidence type="ECO:0000256" key="1">
    <source>
        <dbReference type="SAM" id="Phobius"/>
    </source>
</evidence>
<feature type="transmembrane region" description="Helical" evidence="1">
    <location>
        <begin position="271"/>
        <end position="290"/>
    </location>
</feature>
<sequence>MDNTSSSANATAVAAKKQLSSNFFKKGVTVAILSGMFYGLYTAFMTLGMANGVWADWYGVNNAALSAFVITYMLGALGSALNDTLSALWCIGIAAFKGKLGDYFRTLKTKPGRVMIFAALLGGPIASTAYVVALQMAGSIVIPITALCPAIGAIMARILFKQKLTPRMLLGIAICFSAALMIGSTSMSADAPPNLLLGICIAFICAFGWGLEGCIAGYGTSMIDYEIGITIRQSTSGLSNLLILVPILAMLAGNIGLAPSLVVQAVTSGPAIIWFVVSGFFAVFAYSLWYKGNSMCGAALGMACNGAYSFWGPFFCWLVLGVFAGMEGWALPPIAWVAAIVMAFGILIIAMNPLDLFRRKEA</sequence>
<proteinExistence type="predicted"/>